<dbReference type="PANTHER" id="PTHR47738">
    <property type="entry name" value="PTS SYSTEM FRUCTOSE-LIKE EIIA COMPONENT-RELATED"/>
    <property type="match status" value="1"/>
</dbReference>
<evidence type="ECO:0000313" key="3">
    <source>
        <dbReference type="Proteomes" id="UP000294555"/>
    </source>
</evidence>
<dbReference type="PANTHER" id="PTHR47738:SF3">
    <property type="entry name" value="PHOSPHOTRANSFERASE SYSTEM MANNITOL_FRUCTOSE-SPECIFIC IIA DOMAIN CONTAINING PROTEIN"/>
    <property type="match status" value="1"/>
</dbReference>
<dbReference type="InterPro" id="IPR002178">
    <property type="entry name" value="PTS_EIIA_type-2_dom"/>
</dbReference>
<sequence length="150" mass="16737">MFSVNRIFTINRPISRTDLLTQMAKSLHEDGFVKESFLQGVLDREAEYPTGIDMETHSIAIPHTEFEHVNKTGFAVAINHAGVEFHRSDEPDSVVKPTVVVLMAIDPSCEKVAVIQSLFALLSDIEQVNKIARNSPQENAKLFTEAISTR</sequence>
<dbReference type="SUPFAM" id="SSF55804">
    <property type="entry name" value="Phoshotransferase/anion transport protein"/>
    <property type="match status" value="1"/>
</dbReference>
<dbReference type="OrthoDB" id="3192919at2"/>
<dbReference type="EMBL" id="SJOI01000001">
    <property type="protein sequence ID" value="TCL05412.1"/>
    <property type="molecule type" value="Genomic_DNA"/>
</dbReference>
<dbReference type="Proteomes" id="UP000294555">
    <property type="component" value="Unassembled WGS sequence"/>
</dbReference>
<reference evidence="2 3" key="1">
    <citation type="submission" date="2019-02" db="EMBL/GenBank/DDBJ databases">
        <title>Investigation of anaerobic lignin degradation for improved lignocellulosic biofuels.</title>
        <authorList>
            <person name="Deangelis K."/>
        </authorList>
    </citation>
    <scope>NUCLEOTIDE SEQUENCE [LARGE SCALE GENOMIC DNA]</scope>
    <source>
        <strain evidence="2 3">159R</strain>
    </source>
</reference>
<dbReference type="CDD" id="cd00211">
    <property type="entry name" value="PTS_IIA_fru"/>
    <property type="match status" value="1"/>
</dbReference>
<dbReference type="InterPro" id="IPR016152">
    <property type="entry name" value="PTrfase/Anion_transptr"/>
</dbReference>
<dbReference type="Gene3D" id="3.40.930.10">
    <property type="entry name" value="Mannitol-specific EII, Chain A"/>
    <property type="match status" value="1"/>
</dbReference>
<dbReference type="AlphaFoldDB" id="A0A4R1NDA8"/>
<organism evidence="2 3">
    <name type="scientific">Sodalis ligni</name>
    <dbReference type="NCBI Taxonomy" id="2697027"/>
    <lineage>
        <taxon>Bacteria</taxon>
        <taxon>Pseudomonadati</taxon>
        <taxon>Pseudomonadota</taxon>
        <taxon>Gammaproteobacteria</taxon>
        <taxon>Enterobacterales</taxon>
        <taxon>Bruguierivoracaceae</taxon>
        <taxon>Sodalis</taxon>
    </lineage>
</organism>
<dbReference type="PROSITE" id="PS51094">
    <property type="entry name" value="PTS_EIIA_TYPE_2"/>
    <property type="match status" value="1"/>
</dbReference>
<dbReference type="Pfam" id="PF00359">
    <property type="entry name" value="PTS_EIIA_2"/>
    <property type="match status" value="1"/>
</dbReference>
<comment type="caution">
    <text evidence="2">The sequence shown here is derived from an EMBL/GenBank/DDBJ whole genome shotgun (WGS) entry which is preliminary data.</text>
</comment>
<feature type="domain" description="PTS EIIA type-2" evidence="1">
    <location>
        <begin position="1"/>
        <end position="150"/>
    </location>
</feature>
<evidence type="ECO:0000259" key="1">
    <source>
        <dbReference type="PROSITE" id="PS51094"/>
    </source>
</evidence>
<name>A0A4R1NDA8_9GAMM</name>
<protein>
    <submittedName>
        <fullName evidence="2">PTS system galactitol-specific IIA component</fullName>
    </submittedName>
</protein>
<dbReference type="InterPro" id="IPR051541">
    <property type="entry name" value="PTS_SugarTrans_NitroReg"/>
</dbReference>
<evidence type="ECO:0000313" key="2">
    <source>
        <dbReference type="EMBL" id="TCL05412.1"/>
    </source>
</evidence>
<keyword evidence="3" id="KW-1185">Reference proteome</keyword>
<proteinExistence type="predicted"/>
<accession>A0A4R1NDA8</accession>
<gene>
    <name evidence="2" type="ORF">EZJ58_3593</name>
</gene>
<dbReference type="RefSeq" id="WP_132924115.1">
    <property type="nucleotide sequence ID" value="NZ_SJOI01000001.1"/>
</dbReference>